<evidence type="ECO:0000256" key="2">
    <source>
        <dbReference type="ARBA" id="ARBA00009321"/>
    </source>
</evidence>
<evidence type="ECO:0000256" key="3">
    <source>
        <dbReference type="ARBA" id="ARBA00022630"/>
    </source>
</evidence>
<evidence type="ECO:0000256" key="4">
    <source>
        <dbReference type="ARBA" id="ARBA00022827"/>
    </source>
</evidence>
<gene>
    <name evidence="7" type="ORF">BLM47_10685</name>
</gene>
<evidence type="ECO:0000259" key="6">
    <source>
        <dbReference type="Pfam" id="PF03275"/>
    </source>
</evidence>
<dbReference type="GO" id="GO:0008767">
    <property type="term" value="F:UDP-galactopyranose mutase activity"/>
    <property type="evidence" value="ECO:0007669"/>
    <property type="project" value="InterPro"/>
</dbReference>
<comment type="cofactor">
    <cofactor evidence="1">
        <name>FAD</name>
        <dbReference type="ChEBI" id="CHEBI:57692"/>
    </cofactor>
</comment>
<dbReference type="AlphaFoldDB" id="A0A2A6DZ12"/>
<name>A0A2A6DZ12_9BACL</name>
<dbReference type="Pfam" id="PF13450">
    <property type="entry name" value="NAD_binding_8"/>
    <property type="match status" value="1"/>
</dbReference>
<feature type="domain" description="UDP-galactopyranose mutase C-terminal" evidence="6">
    <location>
        <begin position="151"/>
        <end position="366"/>
    </location>
</feature>
<dbReference type="PANTHER" id="PTHR21197:SF0">
    <property type="entry name" value="UDP-GALACTOPYRANOSE MUTASE"/>
    <property type="match status" value="1"/>
</dbReference>
<dbReference type="EMBL" id="MOXJ01000027">
    <property type="protein sequence ID" value="PDO09806.1"/>
    <property type="molecule type" value="Genomic_DNA"/>
</dbReference>
<sequence>MVEYVVVGSGFSGAVVAERIARVLGKEVLVIEKRNHVGGNAFDGHNAEGVWVHWYGPHIFHTKLEYVWNYLSLFTEWRAYEHRVLGWIDGRLVPIPFNLRSLHALFPDGQADRLEQKLTLAFGAEASVPILRLRETEDAELKALADFIYEKVFYHYTLKQWGLSPEQLDPHVTGRVPVRISWDDRYFRDPYQGIPKNGYASMFENMLDHPRIRLMLGTDAREVLQIGDRPDDIRLFGAPFSGKIVYTGKIDELFGYRFGELPYRSLRFEFETVDVPRYQPCGTVNYPNDHDYTRVTEFKHLTGQTHPKTTIAREYPQAYERNTPGRDVPYYPIPRAEHRDLYERYAAEARRYERLILLGRLAEYRYYDMDACVAKALRVFAEKIAHV</sequence>
<accession>A0A2A6DZ12</accession>
<dbReference type="Gene3D" id="3.40.50.720">
    <property type="entry name" value="NAD(P)-binding Rossmann-like Domain"/>
    <property type="match status" value="3"/>
</dbReference>
<keyword evidence="3" id="KW-0285">Flavoprotein</keyword>
<comment type="caution">
    <text evidence="7">The sequence shown here is derived from an EMBL/GenBank/DDBJ whole genome shotgun (WGS) entry which is preliminary data.</text>
</comment>
<dbReference type="PANTHER" id="PTHR21197">
    <property type="entry name" value="UDP-GALACTOPYRANOSE MUTASE"/>
    <property type="match status" value="1"/>
</dbReference>
<protein>
    <submittedName>
        <fullName evidence="7">UDP-galactopyranose mutase</fullName>
    </submittedName>
</protein>
<dbReference type="Pfam" id="PF03275">
    <property type="entry name" value="GLF"/>
    <property type="match status" value="1"/>
</dbReference>
<dbReference type="SUPFAM" id="SSF51971">
    <property type="entry name" value="Nucleotide-binding domain"/>
    <property type="match status" value="1"/>
</dbReference>
<dbReference type="InterPro" id="IPR004379">
    <property type="entry name" value="UDP-GALP_mutase"/>
</dbReference>
<dbReference type="NCBIfam" id="TIGR00031">
    <property type="entry name" value="UDP-GALP_mutase"/>
    <property type="match status" value="1"/>
</dbReference>
<evidence type="ECO:0000313" key="7">
    <source>
        <dbReference type="EMBL" id="PDO09806.1"/>
    </source>
</evidence>
<comment type="similarity">
    <text evidence="2">Belongs to the UDP-galactopyranose/dTDP-fucopyranose mutase family.</text>
</comment>
<evidence type="ECO:0000256" key="5">
    <source>
        <dbReference type="ARBA" id="ARBA00023235"/>
    </source>
</evidence>
<dbReference type="Proteomes" id="UP000243688">
    <property type="component" value="Unassembled WGS sequence"/>
</dbReference>
<keyword evidence="4" id="KW-0274">FAD</keyword>
<reference evidence="7 8" key="1">
    <citation type="submission" date="2016-12" db="EMBL/GenBank/DDBJ databases">
        <title>Candidatus Reconcilibacillus cellulovorans genome.</title>
        <authorList>
            <person name="Kolinko S."/>
            <person name="Wu Y.-W."/>
            <person name="Tachea F."/>
            <person name="Denzel E."/>
            <person name="Hiras J."/>
            <person name="Baecker N."/>
            <person name="Chan L.J."/>
            <person name="Eichorst S.A."/>
            <person name="Frey D."/>
            <person name="Adams P.D."/>
            <person name="Pray T."/>
            <person name="Tanjore D."/>
            <person name="Petzold C.J."/>
            <person name="Gladden J.M."/>
            <person name="Simmons B.A."/>
            <person name="Singer S.W."/>
        </authorList>
    </citation>
    <scope>NUCLEOTIDE SEQUENCE [LARGE SCALE GENOMIC DNA]</scope>
    <source>
        <strain evidence="7">JTherm</strain>
    </source>
</reference>
<dbReference type="GO" id="GO:0005829">
    <property type="term" value="C:cytosol"/>
    <property type="evidence" value="ECO:0007669"/>
    <property type="project" value="TreeGrafter"/>
</dbReference>
<dbReference type="SUPFAM" id="SSF54373">
    <property type="entry name" value="FAD-linked reductases, C-terminal domain"/>
    <property type="match status" value="1"/>
</dbReference>
<dbReference type="GO" id="GO:0050660">
    <property type="term" value="F:flavin adenine dinucleotide binding"/>
    <property type="evidence" value="ECO:0007669"/>
    <property type="project" value="TreeGrafter"/>
</dbReference>
<evidence type="ECO:0000313" key="8">
    <source>
        <dbReference type="Proteomes" id="UP000243688"/>
    </source>
</evidence>
<evidence type="ECO:0000256" key="1">
    <source>
        <dbReference type="ARBA" id="ARBA00001974"/>
    </source>
</evidence>
<proteinExistence type="inferred from homology"/>
<dbReference type="InterPro" id="IPR015899">
    <property type="entry name" value="UDP-GalPyranose_mutase_C"/>
</dbReference>
<keyword evidence="5" id="KW-0413">Isomerase</keyword>
<organism evidence="7 8">
    <name type="scientific">Candidatus Reconcilbacillus cellulovorans</name>
    <dbReference type="NCBI Taxonomy" id="1906605"/>
    <lineage>
        <taxon>Bacteria</taxon>
        <taxon>Bacillati</taxon>
        <taxon>Bacillota</taxon>
        <taxon>Bacilli</taxon>
        <taxon>Bacillales</taxon>
        <taxon>Paenibacillaceae</taxon>
        <taxon>Candidatus Reconcilbacillus</taxon>
    </lineage>
</organism>